<dbReference type="EMBL" id="BGZK01000529">
    <property type="protein sequence ID" value="GBP48708.1"/>
    <property type="molecule type" value="Genomic_DNA"/>
</dbReference>
<gene>
    <name evidence="3" type="primary">GLRX5</name>
    <name evidence="3" type="ORF">EVAR_88169_1</name>
</gene>
<dbReference type="InterPro" id="IPR004480">
    <property type="entry name" value="Monothiol_GRX-rel"/>
</dbReference>
<dbReference type="InterPro" id="IPR036249">
    <property type="entry name" value="Thioredoxin-like_sf"/>
</dbReference>
<dbReference type="InterPro" id="IPR002109">
    <property type="entry name" value="Glutaredoxin"/>
</dbReference>
<dbReference type="PROSITE" id="PS51354">
    <property type="entry name" value="GLUTAREDOXIN_2"/>
    <property type="match status" value="1"/>
</dbReference>
<evidence type="ECO:0000256" key="1">
    <source>
        <dbReference type="ARBA" id="ARBA00023284"/>
    </source>
</evidence>
<dbReference type="PANTHER" id="PTHR10293">
    <property type="entry name" value="GLUTAREDOXIN FAMILY MEMBER"/>
    <property type="match status" value="1"/>
</dbReference>
<accession>A0A4C1WBD7</accession>
<dbReference type="PANTHER" id="PTHR10293:SF16">
    <property type="entry name" value="GLUTAREDOXIN-RELATED PROTEIN 5, MITOCHONDRIAL"/>
    <property type="match status" value="1"/>
</dbReference>
<name>A0A4C1WBD7_EUMVA</name>
<dbReference type="Proteomes" id="UP000299102">
    <property type="component" value="Unassembled WGS sequence"/>
</dbReference>
<feature type="domain" description="Glutaredoxin" evidence="2">
    <location>
        <begin position="59"/>
        <end position="78"/>
    </location>
</feature>
<evidence type="ECO:0000313" key="3">
    <source>
        <dbReference type="EMBL" id="GBP48708.1"/>
    </source>
</evidence>
<keyword evidence="4" id="KW-1185">Reference proteome</keyword>
<sequence length="117" mass="13130">MLWPTWLQHKDGPARPPDPSPLNILFSPKRLVMHWYSSRFQVSIGGSNHLLSDGLPACVKEYTNWPTIPQVFIGGEFVGGCDIMLQMHQSGELIEELKKIGIKSALLAEDSKKETDK</sequence>
<dbReference type="STRING" id="151549.A0A4C1WBD7"/>
<protein>
    <submittedName>
        <fullName evidence="3">Glutaredoxin-related protein 5, mitochondrial</fullName>
    </submittedName>
</protein>
<evidence type="ECO:0000313" key="4">
    <source>
        <dbReference type="Proteomes" id="UP000299102"/>
    </source>
</evidence>
<reference evidence="3 4" key="1">
    <citation type="journal article" date="2019" name="Commun. Biol.">
        <title>The bagworm genome reveals a unique fibroin gene that provides high tensile strength.</title>
        <authorList>
            <person name="Kono N."/>
            <person name="Nakamura H."/>
            <person name="Ohtoshi R."/>
            <person name="Tomita M."/>
            <person name="Numata K."/>
            <person name="Arakawa K."/>
        </authorList>
    </citation>
    <scope>NUCLEOTIDE SEQUENCE [LARGE SCALE GENOMIC DNA]</scope>
</reference>
<dbReference type="SUPFAM" id="SSF52833">
    <property type="entry name" value="Thioredoxin-like"/>
    <property type="match status" value="1"/>
</dbReference>
<dbReference type="Pfam" id="PF00462">
    <property type="entry name" value="Glutaredoxin"/>
    <property type="match status" value="1"/>
</dbReference>
<organism evidence="3 4">
    <name type="scientific">Eumeta variegata</name>
    <name type="common">Bagworm moth</name>
    <name type="synonym">Eumeta japonica</name>
    <dbReference type="NCBI Taxonomy" id="151549"/>
    <lineage>
        <taxon>Eukaryota</taxon>
        <taxon>Metazoa</taxon>
        <taxon>Ecdysozoa</taxon>
        <taxon>Arthropoda</taxon>
        <taxon>Hexapoda</taxon>
        <taxon>Insecta</taxon>
        <taxon>Pterygota</taxon>
        <taxon>Neoptera</taxon>
        <taxon>Endopterygota</taxon>
        <taxon>Lepidoptera</taxon>
        <taxon>Glossata</taxon>
        <taxon>Ditrysia</taxon>
        <taxon>Tineoidea</taxon>
        <taxon>Psychidae</taxon>
        <taxon>Oiketicinae</taxon>
        <taxon>Eumeta</taxon>
    </lineage>
</organism>
<proteinExistence type="predicted"/>
<dbReference type="AlphaFoldDB" id="A0A4C1WBD7"/>
<comment type="caution">
    <text evidence="3">The sequence shown here is derived from an EMBL/GenBank/DDBJ whole genome shotgun (WGS) entry which is preliminary data.</text>
</comment>
<dbReference type="GO" id="GO:0005759">
    <property type="term" value="C:mitochondrial matrix"/>
    <property type="evidence" value="ECO:0007669"/>
    <property type="project" value="TreeGrafter"/>
</dbReference>
<dbReference type="OrthoDB" id="415696at2759"/>
<dbReference type="Gene3D" id="3.40.30.10">
    <property type="entry name" value="Glutaredoxin"/>
    <property type="match status" value="1"/>
</dbReference>
<evidence type="ECO:0000259" key="2">
    <source>
        <dbReference type="Pfam" id="PF00462"/>
    </source>
</evidence>
<keyword evidence="1" id="KW-0676">Redox-active center</keyword>